<name>A0A841C650_9LACT</name>
<gene>
    <name evidence="1" type="ORF">HNQ37_000096</name>
</gene>
<protein>
    <submittedName>
        <fullName evidence="1">Uncharacterized protein</fullName>
    </submittedName>
</protein>
<evidence type="ECO:0000313" key="1">
    <source>
        <dbReference type="EMBL" id="MBB5887228.1"/>
    </source>
</evidence>
<accession>A0A841C650</accession>
<sequence length="58" mass="6987">MGFKIISNRDKDGNFIASADYWQPDKVEELLMKYNPNGKMWYRKKTETEKRQTNLDNE</sequence>
<proteinExistence type="predicted"/>
<reference evidence="1 2" key="1">
    <citation type="submission" date="2020-08" db="EMBL/GenBank/DDBJ databases">
        <title>Genomic Encyclopedia of Type Strains, Phase IV (KMG-IV): sequencing the most valuable type-strain genomes for metagenomic binning, comparative biology and taxonomic classification.</title>
        <authorList>
            <person name="Goeker M."/>
        </authorList>
    </citation>
    <scope>NUCLEOTIDE SEQUENCE [LARGE SCALE GENOMIC DNA]</scope>
    <source>
        <strain evidence="1 2">DSM 14925</strain>
    </source>
</reference>
<organism evidence="1 2">
    <name type="scientific">Lactovum miscens</name>
    <dbReference type="NCBI Taxonomy" id="190387"/>
    <lineage>
        <taxon>Bacteria</taxon>
        <taxon>Bacillati</taxon>
        <taxon>Bacillota</taxon>
        <taxon>Bacilli</taxon>
        <taxon>Lactobacillales</taxon>
        <taxon>Streptococcaceae</taxon>
        <taxon>Lactovum</taxon>
    </lineage>
</organism>
<dbReference type="RefSeq" id="WP_183538209.1">
    <property type="nucleotide sequence ID" value="NZ_JACHHV010000001.1"/>
</dbReference>
<evidence type="ECO:0000313" key="2">
    <source>
        <dbReference type="Proteomes" id="UP000562464"/>
    </source>
</evidence>
<dbReference type="AlphaFoldDB" id="A0A841C650"/>
<comment type="caution">
    <text evidence="1">The sequence shown here is derived from an EMBL/GenBank/DDBJ whole genome shotgun (WGS) entry which is preliminary data.</text>
</comment>
<keyword evidence="2" id="KW-1185">Reference proteome</keyword>
<dbReference type="Proteomes" id="UP000562464">
    <property type="component" value="Unassembled WGS sequence"/>
</dbReference>
<dbReference type="EMBL" id="JACHHV010000001">
    <property type="protein sequence ID" value="MBB5887228.1"/>
    <property type="molecule type" value="Genomic_DNA"/>
</dbReference>